<dbReference type="Gene3D" id="2.90.10.10">
    <property type="entry name" value="Bulb-type lectin domain"/>
    <property type="match status" value="1"/>
</dbReference>
<accession>A0A2I0VFI6</accession>
<evidence type="ECO:0000313" key="2">
    <source>
        <dbReference type="EMBL" id="PKU62181.1"/>
    </source>
</evidence>
<dbReference type="GO" id="GO:0016301">
    <property type="term" value="F:kinase activity"/>
    <property type="evidence" value="ECO:0007669"/>
    <property type="project" value="UniProtKB-KW"/>
</dbReference>
<dbReference type="PANTHER" id="PTHR47976">
    <property type="entry name" value="G-TYPE LECTIN S-RECEPTOR-LIKE SERINE/THREONINE-PROTEIN KINASE SD2-5"/>
    <property type="match status" value="1"/>
</dbReference>
<evidence type="ECO:0000256" key="1">
    <source>
        <dbReference type="ARBA" id="ARBA00022729"/>
    </source>
</evidence>
<dbReference type="InterPro" id="IPR036426">
    <property type="entry name" value="Bulb-type_lectin_dom_sf"/>
</dbReference>
<dbReference type="InterPro" id="IPR051343">
    <property type="entry name" value="G-type_lectin_kinases/EP1-like"/>
</dbReference>
<sequence length="79" mass="8709">MLDTSDFVLVASDSSVLWNSFSDPTDTILQTQILRPDTTVLAKLSDDDFSDGRFKLLMQADGNLVFYQNAVPTATSYSP</sequence>
<protein>
    <submittedName>
        <fullName evidence="2">G-type lectin S-receptor-like serine/threonine-protein kinase RLK1</fullName>
    </submittedName>
</protein>
<dbReference type="GO" id="GO:0030246">
    <property type="term" value="F:carbohydrate binding"/>
    <property type="evidence" value="ECO:0007669"/>
    <property type="project" value="UniProtKB-KW"/>
</dbReference>
<evidence type="ECO:0000313" key="3">
    <source>
        <dbReference type="Proteomes" id="UP000233837"/>
    </source>
</evidence>
<keyword evidence="2" id="KW-0418">Kinase</keyword>
<organism evidence="2 3">
    <name type="scientific">Dendrobium catenatum</name>
    <dbReference type="NCBI Taxonomy" id="906689"/>
    <lineage>
        <taxon>Eukaryota</taxon>
        <taxon>Viridiplantae</taxon>
        <taxon>Streptophyta</taxon>
        <taxon>Embryophyta</taxon>
        <taxon>Tracheophyta</taxon>
        <taxon>Spermatophyta</taxon>
        <taxon>Magnoliopsida</taxon>
        <taxon>Liliopsida</taxon>
        <taxon>Asparagales</taxon>
        <taxon>Orchidaceae</taxon>
        <taxon>Epidendroideae</taxon>
        <taxon>Malaxideae</taxon>
        <taxon>Dendrobiinae</taxon>
        <taxon>Dendrobium</taxon>
    </lineage>
</organism>
<reference evidence="2 3" key="1">
    <citation type="journal article" date="2016" name="Sci. Rep.">
        <title>The Dendrobium catenatum Lindl. genome sequence provides insights into polysaccharide synthase, floral development and adaptive evolution.</title>
        <authorList>
            <person name="Zhang G.Q."/>
            <person name="Xu Q."/>
            <person name="Bian C."/>
            <person name="Tsai W.C."/>
            <person name="Yeh C.M."/>
            <person name="Liu K.W."/>
            <person name="Yoshida K."/>
            <person name="Zhang L.S."/>
            <person name="Chang S.B."/>
            <person name="Chen F."/>
            <person name="Shi Y."/>
            <person name="Su Y.Y."/>
            <person name="Zhang Y.Q."/>
            <person name="Chen L.J."/>
            <person name="Yin Y."/>
            <person name="Lin M."/>
            <person name="Huang H."/>
            <person name="Deng H."/>
            <person name="Wang Z.W."/>
            <person name="Zhu S.L."/>
            <person name="Zhao X."/>
            <person name="Deng C."/>
            <person name="Niu S.C."/>
            <person name="Huang J."/>
            <person name="Wang M."/>
            <person name="Liu G.H."/>
            <person name="Yang H.J."/>
            <person name="Xiao X.J."/>
            <person name="Hsiao Y.Y."/>
            <person name="Wu W.L."/>
            <person name="Chen Y.Y."/>
            <person name="Mitsuda N."/>
            <person name="Ohme-Takagi M."/>
            <person name="Luo Y.B."/>
            <person name="Van de Peer Y."/>
            <person name="Liu Z.J."/>
        </authorList>
    </citation>
    <scope>NUCLEOTIDE SEQUENCE [LARGE SCALE GENOMIC DNA]</scope>
    <source>
        <tissue evidence="2">The whole plant</tissue>
    </source>
</reference>
<gene>
    <name evidence="2" type="primary">RLK1</name>
    <name evidence="2" type="ORF">MA16_Dca028764</name>
</gene>
<keyword evidence="2" id="KW-0430">Lectin</keyword>
<dbReference type="STRING" id="906689.A0A2I0VFI6"/>
<proteinExistence type="predicted"/>
<keyword evidence="1" id="KW-0732">Signal</keyword>
<reference evidence="2 3" key="2">
    <citation type="journal article" date="2017" name="Nature">
        <title>The Apostasia genome and the evolution of orchids.</title>
        <authorList>
            <person name="Zhang G.Q."/>
            <person name="Liu K.W."/>
            <person name="Li Z."/>
            <person name="Lohaus R."/>
            <person name="Hsiao Y.Y."/>
            <person name="Niu S.C."/>
            <person name="Wang J.Y."/>
            <person name="Lin Y.C."/>
            <person name="Xu Q."/>
            <person name="Chen L.J."/>
            <person name="Yoshida K."/>
            <person name="Fujiwara S."/>
            <person name="Wang Z.W."/>
            <person name="Zhang Y.Q."/>
            <person name="Mitsuda N."/>
            <person name="Wang M."/>
            <person name="Liu G.H."/>
            <person name="Pecoraro L."/>
            <person name="Huang H.X."/>
            <person name="Xiao X.J."/>
            <person name="Lin M."/>
            <person name="Wu X.Y."/>
            <person name="Wu W.L."/>
            <person name="Chen Y.Y."/>
            <person name="Chang S.B."/>
            <person name="Sakamoto S."/>
            <person name="Ohme-Takagi M."/>
            <person name="Yagi M."/>
            <person name="Zeng S.J."/>
            <person name="Shen C.Y."/>
            <person name="Yeh C.M."/>
            <person name="Luo Y.B."/>
            <person name="Tsai W.C."/>
            <person name="Van de Peer Y."/>
            <person name="Liu Z.J."/>
        </authorList>
    </citation>
    <scope>NUCLEOTIDE SEQUENCE [LARGE SCALE GENOMIC DNA]</scope>
    <source>
        <tissue evidence="2">The whole plant</tissue>
    </source>
</reference>
<keyword evidence="2" id="KW-0808">Transferase</keyword>
<dbReference type="AlphaFoldDB" id="A0A2I0VFI6"/>
<keyword evidence="2" id="KW-0675">Receptor</keyword>
<dbReference type="PANTHER" id="PTHR47976:SF108">
    <property type="entry name" value="G-TYPE LECTIN S-RECEPTOR-LIKE SERINE_THREONINE-PROTEIN KINASE LECRK1"/>
    <property type="match status" value="1"/>
</dbReference>
<dbReference type="Proteomes" id="UP000233837">
    <property type="component" value="Unassembled WGS sequence"/>
</dbReference>
<name>A0A2I0VFI6_9ASPA</name>
<dbReference type="EMBL" id="KZ504478">
    <property type="protein sequence ID" value="PKU62181.1"/>
    <property type="molecule type" value="Genomic_DNA"/>
</dbReference>
<dbReference type="SUPFAM" id="SSF51110">
    <property type="entry name" value="alpha-D-mannose-specific plant lectins"/>
    <property type="match status" value="1"/>
</dbReference>
<keyword evidence="3" id="KW-1185">Reference proteome</keyword>